<dbReference type="EMBL" id="UINC01000522">
    <property type="protein sequence ID" value="SUZ56772.1"/>
    <property type="molecule type" value="Genomic_DNA"/>
</dbReference>
<accession>A0A381NQA2</accession>
<sequence length="157" mass="18045">MKIRFIVILTFFWFLANAEEVYDPSVDAMAEITEAISIAKESNKHVFVKVGGNWCGWCKLYDKFSNSDEDIALIMRQEYITVLANWSPENRNLEAMNYLGAPQRFGYPVFIILDGNGNVLHTQDTALLEEGRGYNKNHVLRFLKVWTYAAVNAKIKE</sequence>
<organism evidence="1">
    <name type="scientific">marine metagenome</name>
    <dbReference type="NCBI Taxonomy" id="408172"/>
    <lineage>
        <taxon>unclassified sequences</taxon>
        <taxon>metagenomes</taxon>
        <taxon>ecological metagenomes</taxon>
    </lineage>
</organism>
<dbReference type="Pfam" id="PF13899">
    <property type="entry name" value="Thioredoxin_7"/>
    <property type="match status" value="1"/>
</dbReference>
<evidence type="ECO:0008006" key="2">
    <source>
        <dbReference type="Google" id="ProtNLM"/>
    </source>
</evidence>
<protein>
    <recommendedName>
        <fullName evidence="2">Thioredoxin domain-containing protein</fullName>
    </recommendedName>
</protein>
<proteinExistence type="predicted"/>
<reference evidence="1" key="1">
    <citation type="submission" date="2018-05" db="EMBL/GenBank/DDBJ databases">
        <authorList>
            <person name="Lanie J.A."/>
            <person name="Ng W.-L."/>
            <person name="Kazmierczak K.M."/>
            <person name="Andrzejewski T.M."/>
            <person name="Davidsen T.M."/>
            <person name="Wayne K.J."/>
            <person name="Tettelin H."/>
            <person name="Glass J.I."/>
            <person name="Rusch D."/>
            <person name="Podicherti R."/>
            <person name="Tsui H.-C.T."/>
            <person name="Winkler M.E."/>
        </authorList>
    </citation>
    <scope>NUCLEOTIDE SEQUENCE</scope>
</reference>
<name>A0A381NQA2_9ZZZZ</name>
<dbReference type="SUPFAM" id="SSF52833">
    <property type="entry name" value="Thioredoxin-like"/>
    <property type="match status" value="1"/>
</dbReference>
<evidence type="ECO:0000313" key="1">
    <source>
        <dbReference type="EMBL" id="SUZ56772.1"/>
    </source>
</evidence>
<dbReference type="AlphaFoldDB" id="A0A381NQA2"/>
<gene>
    <name evidence="1" type="ORF">METZ01_LOCUS9626</name>
</gene>
<dbReference type="InterPro" id="IPR036249">
    <property type="entry name" value="Thioredoxin-like_sf"/>
</dbReference>
<dbReference type="Gene3D" id="3.40.30.10">
    <property type="entry name" value="Glutaredoxin"/>
    <property type="match status" value="1"/>
</dbReference>